<reference evidence="3" key="1">
    <citation type="submission" date="2016-08" db="EMBL/GenBank/DDBJ databases">
        <authorList>
            <person name="Varghese N."/>
            <person name="Submissions Spin"/>
        </authorList>
    </citation>
    <scope>NUCLEOTIDE SEQUENCE [LARGE SCALE GENOMIC DNA]</scope>
    <source>
        <strain evidence="3">SGD-1123</strain>
    </source>
</reference>
<sequence>MIVILILFVTLLLGYIAFLLNGKSDWNRIKVPLLLYMGGTFMVLYAKLAVGEFFITFLLILPALGILGVALLWLFILSVGKKGIGKKLLKTTAFCFITPFLFLIGLNQETTFIFHKADYTTVSDALFQAVDNGQISIGDEFSTHTYDQEKLRPILSARAIDKMGRLRESGGIYSIIIADRDVIYFTHGAVFQSISGIAITRNGKDPDADEGLKSRFFDGNTSFRHIFNDAYYFSDGL</sequence>
<organism evidence="2 3">
    <name type="scientific">[Bacillus] enclensis</name>
    <dbReference type="NCBI Taxonomy" id="1402860"/>
    <lineage>
        <taxon>Bacteria</taxon>
        <taxon>Bacillati</taxon>
        <taxon>Bacillota</taxon>
        <taxon>Bacilli</taxon>
        <taxon>Bacillales</taxon>
        <taxon>Bacillaceae</taxon>
        <taxon>Rossellomorea</taxon>
    </lineage>
</organism>
<gene>
    <name evidence="2" type="ORF">GA0061094_3615</name>
</gene>
<dbReference type="RefSeq" id="WP_032086749.1">
    <property type="nucleotide sequence ID" value="NZ_FMAU01000005.1"/>
</dbReference>
<dbReference type="Proteomes" id="UP000181997">
    <property type="component" value="Unassembled WGS sequence"/>
</dbReference>
<keyword evidence="1" id="KW-0472">Membrane</keyword>
<dbReference type="EMBL" id="FMAU01000005">
    <property type="protein sequence ID" value="SCC27666.1"/>
    <property type="molecule type" value="Genomic_DNA"/>
</dbReference>
<accession>A0A0V8HBD9</accession>
<evidence type="ECO:0000313" key="3">
    <source>
        <dbReference type="Proteomes" id="UP000181997"/>
    </source>
</evidence>
<feature type="transmembrane region" description="Helical" evidence="1">
    <location>
        <begin position="29"/>
        <end position="46"/>
    </location>
</feature>
<dbReference type="AlphaFoldDB" id="A0A0V8HBD9"/>
<keyword evidence="3" id="KW-1185">Reference proteome</keyword>
<proteinExistence type="predicted"/>
<dbReference type="OrthoDB" id="2988908at2"/>
<feature type="transmembrane region" description="Helical" evidence="1">
    <location>
        <begin position="88"/>
        <end position="106"/>
    </location>
</feature>
<name>A0A0V8HBD9_9BACI</name>
<keyword evidence="1" id="KW-0812">Transmembrane</keyword>
<keyword evidence="1" id="KW-1133">Transmembrane helix</keyword>
<evidence type="ECO:0000256" key="1">
    <source>
        <dbReference type="SAM" id="Phobius"/>
    </source>
</evidence>
<evidence type="ECO:0000313" key="2">
    <source>
        <dbReference type="EMBL" id="SCC27666.1"/>
    </source>
</evidence>
<protein>
    <submittedName>
        <fullName evidence="2">Uncharacterized protein</fullName>
    </submittedName>
</protein>
<feature type="transmembrane region" description="Helical" evidence="1">
    <location>
        <begin position="53"/>
        <end position="76"/>
    </location>
</feature>